<keyword evidence="2" id="KW-1185">Reference proteome</keyword>
<sequence length="963" mass="102072">MPNLAPFAAAFRRRLANLPGPARASGEASDGEPVQVEMLINGEWVDITPYVMVRDNQGRIGIDYGIRDEGSETEQARSTLPLNNRDSRFTRRNPTGPYYGMIGRNTPIRISVPDGNGGKSYRQQSEISKWPKGWDPSGNDVWVDVHADGLLQRLSQAPPPERSIIYNAITSPPLTGLVAYWPCEDIEGSVELASALVNGSPMTWTGNPDLAAYTGFGASDPLPTLTGASLSGGIVRYDTATVTQYQVRFLLAVPTVGFSDLDVIARLQVAEVAAGVSLLNFFDIHYNDPPGGLGSYGGPGTLSVQTYDGDEAPLNSASISMDVRGRLLRVSLENSISGTTLTSTLRVLDIASGVTDSASLTHTATSMSRALTVSLAPATLAGSAGVIGAAVGHATVQTTITSISDLGRAIQPTGEAAGRRIQRLCAEEGLSFEWVGDLDDTVALGPQPKANPLSVIREAVFADGGLLYESRSTLGIGYRTRASLYRQDPALILSYSSHHLSEIPTPVEDDRYLANRVVVSVGGVTATYEETSGPVSTAPPPAGVGVYGANSESPVTLNLASTAAGTLRDHAAWRVRLGTVDEDRFPKISVNLAHPSITPEMRRAILALRIGDRLQVTGPPEWVGPDTIDQLILGLSEEITHFEHRLTFTCQPASPYNQVGVLDAADTRIDIDGSELLTAASSAATALTVVPSAGQSMLWTTDSADWPFDVRAGGETMRVTGVTNWLTDTFTRVAASSWGTPDVGSAWSTVGGGSASDYAVNGSVGVHTLSTADISRRTSMTAAGPDFDLYCDISTSALATGDSLYGAVTARMLDSGTMYMARLEFTTANTIVLVLRRLLADASLDLGTYTVPVTHVAGTFIRVRFQGVGSRIQAKAYPAADLVEDPRWHISGVDSGISSAYSIGTRSIRVTGNTNLATVQIQYDNFRVINPQTLTVTRSLNGAVKAQSAGTDIRLANPTYIAL</sequence>
<organism evidence="1 2">
    <name type="scientific">Streptomyces galilaeus</name>
    <dbReference type="NCBI Taxonomy" id="33899"/>
    <lineage>
        <taxon>Bacteria</taxon>
        <taxon>Bacillati</taxon>
        <taxon>Actinomycetota</taxon>
        <taxon>Actinomycetes</taxon>
        <taxon>Kitasatosporales</taxon>
        <taxon>Streptomycetaceae</taxon>
        <taxon>Streptomyces</taxon>
    </lineage>
</organism>
<accession>A0ABW9IMR5</accession>
<comment type="caution">
    <text evidence="1">The sequence shown here is derived from an EMBL/GenBank/DDBJ whole genome shotgun (WGS) entry which is preliminary data.</text>
</comment>
<gene>
    <name evidence="1" type="ORF">ACKI1S_27065</name>
</gene>
<dbReference type="RefSeq" id="WP_369279808.1">
    <property type="nucleotide sequence ID" value="NZ_JBJVMW010000010.1"/>
</dbReference>
<evidence type="ECO:0000313" key="2">
    <source>
        <dbReference type="Proteomes" id="UP001631993"/>
    </source>
</evidence>
<proteinExistence type="predicted"/>
<dbReference type="EMBL" id="JBJVNE010000014">
    <property type="protein sequence ID" value="MFM9649795.1"/>
    <property type="molecule type" value="Genomic_DNA"/>
</dbReference>
<reference evidence="1 2" key="1">
    <citation type="submission" date="2024-12" db="EMBL/GenBank/DDBJ databases">
        <title>Forecasting of Potato common scab and diversities of Pathogenic streptomyces spp. in china.</title>
        <authorList>
            <person name="Handique U."/>
            <person name="Wu J."/>
        </authorList>
    </citation>
    <scope>NUCLEOTIDE SEQUENCE [LARGE SCALE GENOMIC DNA]</scope>
    <source>
        <strain evidence="1 2">ZRIMU1585</strain>
    </source>
</reference>
<name>A0ABW9IMR5_STRGJ</name>
<dbReference type="Proteomes" id="UP001631993">
    <property type="component" value="Unassembled WGS sequence"/>
</dbReference>
<evidence type="ECO:0000313" key="1">
    <source>
        <dbReference type="EMBL" id="MFM9649795.1"/>
    </source>
</evidence>
<protein>
    <recommendedName>
        <fullName evidence="3">Tip attachment protein J domain-containing protein</fullName>
    </recommendedName>
</protein>
<evidence type="ECO:0008006" key="3">
    <source>
        <dbReference type="Google" id="ProtNLM"/>
    </source>
</evidence>